<dbReference type="PANTHER" id="PTHR47537">
    <property type="entry name" value="CUBILIN"/>
    <property type="match status" value="1"/>
</dbReference>
<reference evidence="2" key="2">
    <citation type="submission" date="2017-10" db="EMBL/GenBank/DDBJ databases">
        <title>Ladona fulva Genome sequencing and assembly.</title>
        <authorList>
            <person name="Murali S."/>
            <person name="Richards S."/>
            <person name="Bandaranaike D."/>
            <person name="Bellair M."/>
            <person name="Blankenburg K."/>
            <person name="Chao H."/>
            <person name="Dinh H."/>
            <person name="Doddapaneni H."/>
            <person name="Dugan-Rocha S."/>
            <person name="Elkadiri S."/>
            <person name="Gnanaolivu R."/>
            <person name="Hernandez B."/>
            <person name="Skinner E."/>
            <person name="Javaid M."/>
            <person name="Lee S."/>
            <person name="Li M."/>
            <person name="Ming W."/>
            <person name="Munidasa M."/>
            <person name="Muniz J."/>
            <person name="Nguyen L."/>
            <person name="Hughes D."/>
            <person name="Osuji N."/>
            <person name="Pu L.-L."/>
            <person name="Puazo M."/>
            <person name="Qu C."/>
            <person name="Quiroz J."/>
            <person name="Raj R."/>
            <person name="Weissenberger G."/>
            <person name="Xin Y."/>
            <person name="Zou X."/>
            <person name="Han Y."/>
            <person name="Worley K."/>
            <person name="Muzny D."/>
            <person name="Gibbs R."/>
        </authorList>
    </citation>
    <scope>NUCLEOTIDE SEQUENCE</scope>
    <source>
        <strain evidence="2">Sampled in the wild</strain>
    </source>
</reference>
<accession>A0A8K0KEL5</accession>
<comment type="caution">
    <text evidence="2">The sequence shown here is derived from an EMBL/GenBank/DDBJ whole genome shotgun (WGS) entry which is preliminary data.</text>
</comment>
<reference evidence="2" key="1">
    <citation type="submission" date="2013-04" db="EMBL/GenBank/DDBJ databases">
        <authorList>
            <person name="Qu J."/>
            <person name="Murali S.C."/>
            <person name="Bandaranaike D."/>
            <person name="Bellair M."/>
            <person name="Blankenburg K."/>
            <person name="Chao H."/>
            <person name="Dinh H."/>
            <person name="Doddapaneni H."/>
            <person name="Downs B."/>
            <person name="Dugan-Rocha S."/>
            <person name="Elkadiri S."/>
            <person name="Gnanaolivu R.D."/>
            <person name="Hernandez B."/>
            <person name="Javaid M."/>
            <person name="Jayaseelan J.C."/>
            <person name="Lee S."/>
            <person name="Li M."/>
            <person name="Ming W."/>
            <person name="Munidasa M."/>
            <person name="Muniz J."/>
            <person name="Nguyen L."/>
            <person name="Ongeri F."/>
            <person name="Osuji N."/>
            <person name="Pu L.-L."/>
            <person name="Puazo M."/>
            <person name="Qu C."/>
            <person name="Quiroz J."/>
            <person name="Raj R."/>
            <person name="Weissenberger G."/>
            <person name="Xin Y."/>
            <person name="Zou X."/>
            <person name="Han Y."/>
            <person name="Richards S."/>
            <person name="Worley K."/>
            <person name="Muzny D."/>
            <person name="Gibbs R."/>
        </authorList>
    </citation>
    <scope>NUCLEOTIDE SEQUENCE</scope>
    <source>
        <strain evidence="2">Sampled in the wild</strain>
    </source>
</reference>
<dbReference type="InterPro" id="IPR035914">
    <property type="entry name" value="Sperma_CUB_dom_sf"/>
</dbReference>
<proteinExistence type="predicted"/>
<dbReference type="OrthoDB" id="6369184at2759"/>
<evidence type="ECO:0000313" key="2">
    <source>
        <dbReference type="EMBL" id="KAG8233731.1"/>
    </source>
</evidence>
<keyword evidence="3" id="KW-1185">Reference proteome</keyword>
<dbReference type="SUPFAM" id="SSF49854">
    <property type="entry name" value="Spermadhesin, CUB domain"/>
    <property type="match status" value="1"/>
</dbReference>
<dbReference type="GO" id="GO:0005886">
    <property type="term" value="C:plasma membrane"/>
    <property type="evidence" value="ECO:0007669"/>
    <property type="project" value="TreeGrafter"/>
</dbReference>
<evidence type="ECO:0000313" key="3">
    <source>
        <dbReference type="Proteomes" id="UP000792457"/>
    </source>
</evidence>
<protein>
    <recommendedName>
        <fullName evidence="4">CUB domain-containing protein</fullName>
    </recommendedName>
</protein>
<dbReference type="PANTHER" id="PTHR47537:SF2">
    <property type="entry name" value="CUBILIN"/>
    <property type="match status" value="1"/>
</dbReference>
<evidence type="ECO:0000256" key="1">
    <source>
        <dbReference type="SAM" id="MobiDB-lite"/>
    </source>
</evidence>
<name>A0A8K0KEL5_LADFU</name>
<dbReference type="Proteomes" id="UP000792457">
    <property type="component" value="Unassembled WGS sequence"/>
</dbReference>
<dbReference type="AlphaFoldDB" id="A0A8K0KEL5"/>
<feature type="region of interest" description="Disordered" evidence="1">
    <location>
        <begin position="107"/>
        <end position="140"/>
    </location>
</feature>
<dbReference type="EMBL" id="KZ308745">
    <property type="protein sequence ID" value="KAG8233731.1"/>
    <property type="molecule type" value="Genomic_DNA"/>
</dbReference>
<sequence>MKRLERRLNFTESMSEINIQRMFQADGQKVPGTMCDYQFVSSNFSLSKGRFYSPRYPSGYPRNIKCAYRFRASVLPLVLLFESDHIADIFDKTLLTGDVNQSYKLKSTSSDNRLMPGRLDEWNTNQRPKLVPGRIGRPSQ</sequence>
<gene>
    <name evidence="2" type="ORF">J437_LFUL013138</name>
</gene>
<evidence type="ECO:0008006" key="4">
    <source>
        <dbReference type="Google" id="ProtNLM"/>
    </source>
</evidence>
<organism evidence="2 3">
    <name type="scientific">Ladona fulva</name>
    <name type="common">Scarce chaser dragonfly</name>
    <name type="synonym">Libellula fulva</name>
    <dbReference type="NCBI Taxonomy" id="123851"/>
    <lineage>
        <taxon>Eukaryota</taxon>
        <taxon>Metazoa</taxon>
        <taxon>Ecdysozoa</taxon>
        <taxon>Arthropoda</taxon>
        <taxon>Hexapoda</taxon>
        <taxon>Insecta</taxon>
        <taxon>Pterygota</taxon>
        <taxon>Palaeoptera</taxon>
        <taxon>Odonata</taxon>
        <taxon>Epiprocta</taxon>
        <taxon>Anisoptera</taxon>
        <taxon>Libelluloidea</taxon>
        <taxon>Libellulidae</taxon>
        <taxon>Ladona</taxon>
    </lineage>
</organism>
<dbReference type="InterPro" id="IPR053207">
    <property type="entry name" value="Non-NMDA_GluR_Accessory"/>
</dbReference>
<dbReference type="Gene3D" id="2.60.120.290">
    <property type="entry name" value="Spermadhesin, CUB domain"/>
    <property type="match status" value="1"/>
</dbReference>